<dbReference type="Gene3D" id="2.120.10.30">
    <property type="entry name" value="TolB, C-terminal domain"/>
    <property type="match status" value="2"/>
</dbReference>
<dbReference type="SUPFAM" id="SSF90257">
    <property type="entry name" value="Myosin rod fragments"/>
    <property type="match status" value="1"/>
</dbReference>
<dbReference type="PANTHER" id="PTHR24104:SF47">
    <property type="entry name" value="E3 UBIQUITIN-PROTEIN LIGASE NHLRC1"/>
    <property type="match status" value="1"/>
</dbReference>
<dbReference type="CDD" id="cd05819">
    <property type="entry name" value="NHL"/>
    <property type="match status" value="1"/>
</dbReference>
<evidence type="ECO:0000313" key="8">
    <source>
        <dbReference type="Proteomes" id="UP000515135"/>
    </source>
</evidence>
<dbReference type="InterPro" id="IPR050952">
    <property type="entry name" value="TRIM-NHL_E3_ligases"/>
</dbReference>
<dbReference type="InterPro" id="IPR000315">
    <property type="entry name" value="Znf_B-box"/>
</dbReference>
<evidence type="ECO:0000256" key="5">
    <source>
        <dbReference type="PROSITE-ProRule" id="PRU00504"/>
    </source>
</evidence>
<dbReference type="OrthoDB" id="6280250at2759"/>
<gene>
    <name evidence="9" type="primary">LOC109476493</name>
</gene>
<dbReference type="RefSeq" id="XP_019632985.1">
    <property type="nucleotide sequence ID" value="XM_019777426.1"/>
</dbReference>
<dbReference type="PANTHER" id="PTHR24104">
    <property type="entry name" value="E3 UBIQUITIN-PROTEIN LIGASE NHLRC1-RELATED"/>
    <property type="match status" value="1"/>
</dbReference>
<dbReference type="PROSITE" id="PS50119">
    <property type="entry name" value="ZF_BBOX"/>
    <property type="match status" value="1"/>
</dbReference>
<dbReference type="GeneID" id="109476493"/>
<evidence type="ECO:0000256" key="1">
    <source>
        <dbReference type="ARBA" id="ARBA00008518"/>
    </source>
</evidence>
<dbReference type="InterPro" id="IPR013783">
    <property type="entry name" value="Ig-like_fold"/>
</dbReference>
<dbReference type="InterPro" id="IPR001258">
    <property type="entry name" value="NHL_repeat"/>
</dbReference>
<dbReference type="Proteomes" id="UP000515135">
    <property type="component" value="Unplaced"/>
</dbReference>
<dbReference type="PROSITE" id="PS51125">
    <property type="entry name" value="NHL"/>
    <property type="match status" value="4"/>
</dbReference>
<keyword evidence="3" id="KW-0479">Metal-binding</keyword>
<feature type="repeat" description="Filamin" evidence="4">
    <location>
        <begin position="239"/>
        <end position="304"/>
    </location>
</feature>
<dbReference type="InterPro" id="IPR017868">
    <property type="entry name" value="Filamin/ABP280_repeat-like"/>
</dbReference>
<keyword evidence="3" id="KW-0863">Zinc-finger</keyword>
<dbReference type="InterPro" id="IPR011042">
    <property type="entry name" value="6-blade_b-propeller_TolB-like"/>
</dbReference>
<comment type="similarity">
    <text evidence="1">Belongs to the TRIM/RBCC family.</text>
</comment>
<sequence>MVASLEFCPKHIDQRLTFYCQPCAELVCRDCTITEHRPGLNHNPQDLSDVTQKFKAELQMLVRQTQDTADTLTKTKATVDEELTSITTNCQTVKKEMLQHFAQLKAKLENAMQELTDRLEKMEKTQKEPLFAEIKVLEETYKSTEDELKFCRDVLARDNDVEILTLGQQLENRLKVLSAKQISHGGLKEQISFQPKTEMFTCNLGSLSVCNTSILVTILPVESLPTTVIFTPQEGHFQGTPQVTVTSPVGQCARLDTTETSEGVFEAVWRPQTSGKHEVGVTTRGGARATGGGVSLCSPLIVDVHSNNPVLRFGQEGSQEGQFNRPTDVAVSGDRLYVADAWNQRVQVFDLSGNLDFSFHTTANTVSVAVHTDGTIVVRSGKEVMAFSPSGKLLHKFPLCENCTNPFGLAVQKDGRVLVADRGKHSIFLFEADGTLVKQMGGQGKGEGQFDLPCFICVDEEDNIIVAEKDNSRVQVFDKNFNFQHKFGQKGRQPQDMWDPTGVSADSRGNIVLGNIGMESNVGGVQYGKKLQVFRPDGTWVSTISSEGDKLSKPHGVAVTEDGHLFVADPKDHCIRKYRYM</sequence>
<feature type="repeat" description="NHL" evidence="5">
    <location>
        <begin position="541"/>
        <end position="581"/>
    </location>
</feature>
<dbReference type="InterPro" id="IPR013087">
    <property type="entry name" value="Znf_C2H2_type"/>
</dbReference>
<dbReference type="Pfam" id="PF00643">
    <property type="entry name" value="zf-B_box"/>
    <property type="match status" value="1"/>
</dbReference>
<dbReference type="Pfam" id="PF01436">
    <property type="entry name" value="NHL"/>
    <property type="match status" value="2"/>
</dbReference>
<dbReference type="Gene3D" id="3.30.160.60">
    <property type="entry name" value="Classic Zinc Finger"/>
    <property type="match status" value="1"/>
</dbReference>
<dbReference type="GO" id="GO:0043161">
    <property type="term" value="P:proteasome-mediated ubiquitin-dependent protein catabolic process"/>
    <property type="evidence" value="ECO:0007669"/>
    <property type="project" value="TreeGrafter"/>
</dbReference>
<keyword evidence="8" id="KW-1185">Reference proteome</keyword>
<dbReference type="PROSITE" id="PS50194">
    <property type="entry name" value="FILAMIN_REPEAT"/>
    <property type="match status" value="1"/>
</dbReference>
<dbReference type="FunFam" id="2.120.10.30:FF:000095">
    <property type="entry name" value="Uncharacterized protein"/>
    <property type="match status" value="1"/>
</dbReference>
<dbReference type="PROSITE" id="PS00028">
    <property type="entry name" value="ZINC_FINGER_C2H2_1"/>
    <property type="match status" value="1"/>
</dbReference>
<dbReference type="SMART" id="SM00336">
    <property type="entry name" value="BBOX"/>
    <property type="match status" value="1"/>
</dbReference>
<organism evidence="8 9">
    <name type="scientific">Branchiostoma belcheri</name>
    <name type="common">Amphioxus</name>
    <dbReference type="NCBI Taxonomy" id="7741"/>
    <lineage>
        <taxon>Eukaryota</taxon>
        <taxon>Metazoa</taxon>
        <taxon>Chordata</taxon>
        <taxon>Cephalochordata</taxon>
        <taxon>Leptocardii</taxon>
        <taxon>Amphioxiformes</taxon>
        <taxon>Branchiostomatidae</taxon>
        <taxon>Branchiostoma</taxon>
    </lineage>
</organism>
<evidence type="ECO:0000259" key="7">
    <source>
        <dbReference type="PROSITE" id="PS50119"/>
    </source>
</evidence>
<evidence type="ECO:0000256" key="3">
    <source>
        <dbReference type="PROSITE-ProRule" id="PRU00024"/>
    </source>
</evidence>
<feature type="repeat" description="NHL" evidence="5">
    <location>
        <begin position="404"/>
        <end position="433"/>
    </location>
</feature>
<evidence type="ECO:0000256" key="2">
    <source>
        <dbReference type="ARBA" id="ARBA00022737"/>
    </source>
</evidence>
<keyword evidence="2" id="KW-0677">Repeat</keyword>
<dbReference type="GO" id="GO:0000209">
    <property type="term" value="P:protein polyubiquitination"/>
    <property type="evidence" value="ECO:0007669"/>
    <property type="project" value="TreeGrafter"/>
</dbReference>
<dbReference type="GO" id="GO:0061630">
    <property type="term" value="F:ubiquitin protein ligase activity"/>
    <property type="evidence" value="ECO:0007669"/>
    <property type="project" value="TreeGrafter"/>
</dbReference>
<protein>
    <submittedName>
        <fullName evidence="9">E3 ubiquitin-protein ligase TRIM71-like</fullName>
    </submittedName>
</protein>
<evidence type="ECO:0000256" key="4">
    <source>
        <dbReference type="PROSITE-ProRule" id="PRU00087"/>
    </source>
</evidence>
<reference evidence="9" key="1">
    <citation type="submission" date="2025-08" db="UniProtKB">
        <authorList>
            <consortium name="RefSeq"/>
        </authorList>
    </citation>
    <scope>IDENTIFICATION</scope>
    <source>
        <tissue evidence="9">Gonad</tissue>
    </source>
</reference>
<feature type="repeat" description="NHL" evidence="5">
    <location>
        <begin position="310"/>
        <end position="352"/>
    </location>
</feature>
<accession>A0A6P4YU95</accession>
<feature type="coiled-coil region" evidence="6">
    <location>
        <begin position="94"/>
        <end position="154"/>
    </location>
</feature>
<dbReference type="AlphaFoldDB" id="A0A6P4YU95"/>
<dbReference type="KEGG" id="bbel:109476493"/>
<name>A0A6P4YU95_BRABE</name>
<proteinExistence type="inferred from homology"/>
<dbReference type="GO" id="GO:0008270">
    <property type="term" value="F:zinc ion binding"/>
    <property type="evidence" value="ECO:0007669"/>
    <property type="project" value="UniProtKB-KW"/>
</dbReference>
<evidence type="ECO:0000313" key="9">
    <source>
        <dbReference type="RefSeq" id="XP_019632985.1"/>
    </source>
</evidence>
<feature type="domain" description="B box-type" evidence="7">
    <location>
        <begin position="3"/>
        <end position="47"/>
    </location>
</feature>
<dbReference type="Pfam" id="PF17170">
    <property type="entry name" value="DUF5128"/>
    <property type="match status" value="1"/>
</dbReference>
<keyword evidence="6" id="KW-0175">Coiled coil</keyword>
<dbReference type="SUPFAM" id="SSF101898">
    <property type="entry name" value="NHL repeat"/>
    <property type="match status" value="1"/>
</dbReference>
<evidence type="ECO:0000256" key="6">
    <source>
        <dbReference type="SAM" id="Coils"/>
    </source>
</evidence>
<keyword evidence="3" id="KW-0862">Zinc</keyword>
<feature type="repeat" description="NHL" evidence="5">
    <location>
        <begin position="437"/>
        <end position="480"/>
    </location>
</feature>
<dbReference type="SUPFAM" id="SSF57845">
    <property type="entry name" value="B-box zinc-binding domain"/>
    <property type="match status" value="1"/>
</dbReference>
<dbReference type="Gene3D" id="2.60.40.10">
    <property type="entry name" value="Immunoglobulins"/>
    <property type="match status" value="1"/>
</dbReference>